<dbReference type="EMBL" id="GBRH01244252">
    <property type="protein sequence ID" value="JAD53643.1"/>
    <property type="molecule type" value="Transcribed_RNA"/>
</dbReference>
<proteinExistence type="predicted"/>
<accession>A0A0A9AUX1</accession>
<feature type="chain" id="PRO_5002062677" evidence="1">
    <location>
        <begin position="18"/>
        <end position="39"/>
    </location>
</feature>
<organism evidence="2">
    <name type="scientific">Arundo donax</name>
    <name type="common">Giant reed</name>
    <name type="synonym">Donax arundinaceus</name>
    <dbReference type="NCBI Taxonomy" id="35708"/>
    <lineage>
        <taxon>Eukaryota</taxon>
        <taxon>Viridiplantae</taxon>
        <taxon>Streptophyta</taxon>
        <taxon>Embryophyta</taxon>
        <taxon>Tracheophyta</taxon>
        <taxon>Spermatophyta</taxon>
        <taxon>Magnoliopsida</taxon>
        <taxon>Liliopsida</taxon>
        <taxon>Poales</taxon>
        <taxon>Poaceae</taxon>
        <taxon>PACMAD clade</taxon>
        <taxon>Arundinoideae</taxon>
        <taxon>Arundineae</taxon>
        <taxon>Arundo</taxon>
    </lineage>
</organism>
<reference evidence="2" key="1">
    <citation type="submission" date="2014-09" db="EMBL/GenBank/DDBJ databases">
        <authorList>
            <person name="Magalhaes I.L.F."/>
            <person name="Oliveira U."/>
            <person name="Santos F.R."/>
            <person name="Vidigal T.H.D.A."/>
            <person name="Brescovit A.D."/>
            <person name="Santos A.J."/>
        </authorList>
    </citation>
    <scope>NUCLEOTIDE SEQUENCE</scope>
    <source>
        <tissue evidence="2">Shoot tissue taken approximately 20 cm above the soil surface</tissue>
    </source>
</reference>
<sequence>MLLGFLTGLCFAMSTKASNSVGIFLISSSTEAKFSQPAE</sequence>
<name>A0A0A9AUX1_ARUDO</name>
<feature type="signal peptide" evidence="1">
    <location>
        <begin position="1"/>
        <end position="17"/>
    </location>
</feature>
<reference evidence="2" key="2">
    <citation type="journal article" date="2015" name="Data Brief">
        <title>Shoot transcriptome of the giant reed, Arundo donax.</title>
        <authorList>
            <person name="Barrero R.A."/>
            <person name="Guerrero F.D."/>
            <person name="Moolhuijzen P."/>
            <person name="Goolsby J.A."/>
            <person name="Tidwell J."/>
            <person name="Bellgard S.E."/>
            <person name="Bellgard M.I."/>
        </authorList>
    </citation>
    <scope>NUCLEOTIDE SEQUENCE</scope>
    <source>
        <tissue evidence="2">Shoot tissue taken approximately 20 cm above the soil surface</tissue>
    </source>
</reference>
<evidence type="ECO:0000256" key="1">
    <source>
        <dbReference type="SAM" id="SignalP"/>
    </source>
</evidence>
<keyword evidence="1" id="KW-0732">Signal</keyword>
<dbReference type="AlphaFoldDB" id="A0A0A9AUX1"/>
<evidence type="ECO:0000313" key="2">
    <source>
        <dbReference type="EMBL" id="JAD53643.1"/>
    </source>
</evidence>
<protein>
    <submittedName>
        <fullName evidence="2">Uncharacterized protein</fullName>
    </submittedName>
</protein>